<dbReference type="SUPFAM" id="SSF51735">
    <property type="entry name" value="NAD(P)-binding Rossmann-fold domains"/>
    <property type="match status" value="1"/>
</dbReference>
<evidence type="ECO:0000256" key="2">
    <source>
        <dbReference type="ARBA" id="ARBA00023002"/>
    </source>
</evidence>
<dbReference type="InterPro" id="IPR002347">
    <property type="entry name" value="SDR_fam"/>
</dbReference>
<gene>
    <name evidence="3" type="ORF">DWV08_13420</name>
    <name evidence="4" type="ORF">DXU92_05170</name>
</gene>
<evidence type="ECO:0000313" key="4">
    <source>
        <dbReference type="EMBL" id="RRR24254.1"/>
    </source>
</evidence>
<dbReference type="PANTHER" id="PTHR24321">
    <property type="entry name" value="DEHYDROGENASES, SHORT CHAIN"/>
    <property type="match status" value="1"/>
</dbReference>
<evidence type="ECO:0000313" key="3">
    <source>
        <dbReference type="EMBL" id="AXK46513.1"/>
    </source>
</evidence>
<evidence type="ECO:0000313" key="5">
    <source>
        <dbReference type="Proteomes" id="UP000254236"/>
    </source>
</evidence>
<dbReference type="GO" id="GO:0016491">
    <property type="term" value="F:oxidoreductase activity"/>
    <property type="evidence" value="ECO:0007669"/>
    <property type="project" value="UniProtKB-KW"/>
</dbReference>
<accession>A0A345YRG1</accession>
<dbReference type="FunFam" id="3.40.50.720:FF:000084">
    <property type="entry name" value="Short-chain dehydrogenase reductase"/>
    <property type="match status" value="1"/>
</dbReference>
<dbReference type="PANTHER" id="PTHR24321:SF14">
    <property type="entry name" value="SHORT-CHAIN TYPE DEHYDROGENASE_REDUCTASE BLR2146-RELATED"/>
    <property type="match status" value="1"/>
</dbReference>
<dbReference type="OrthoDB" id="286404at2"/>
<dbReference type="EMBL" id="CP031356">
    <property type="protein sequence ID" value="AXK46513.1"/>
    <property type="molecule type" value="Genomic_DNA"/>
</dbReference>
<organism evidence="4 6">
    <name type="scientific">Brachybacterium saurashtrense</name>
    <dbReference type="NCBI Taxonomy" id="556288"/>
    <lineage>
        <taxon>Bacteria</taxon>
        <taxon>Bacillati</taxon>
        <taxon>Actinomycetota</taxon>
        <taxon>Actinomycetes</taxon>
        <taxon>Micrococcales</taxon>
        <taxon>Dermabacteraceae</taxon>
        <taxon>Brachybacterium</taxon>
    </lineage>
</organism>
<evidence type="ECO:0000256" key="1">
    <source>
        <dbReference type="ARBA" id="ARBA00006484"/>
    </source>
</evidence>
<dbReference type="RefSeq" id="WP_115414262.1">
    <property type="nucleotide sequence ID" value="NZ_CP031356.1"/>
</dbReference>
<dbReference type="Proteomes" id="UP000282185">
    <property type="component" value="Unassembled WGS sequence"/>
</dbReference>
<dbReference type="AlphaFoldDB" id="A0A345YRG1"/>
<dbReference type="KEGG" id="bsau:DWV08_13420"/>
<comment type="similarity">
    <text evidence="1">Belongs to the short-chain dehydrogenases/reductases (SDR) family.</text>
</comment>
<dbReference type="PRINTS" id="PR00081">
    <property type="entry name" value="GDHRDH"/>
</dbReference>
<dbReference type="CDD" id="cd05233">
    <property type="entry name" value="SDR_c"/>
    <property type="match status" value="1"/>
</dbReference>
<dbReference type="InterPro" id="IPR020904">
    <property type="entry name" value="Sc_DH/Rdtase_CS"/>
</dbReference>
<keyword evidence="2" id="KW-0560">Oxidoreductase</keyword>
<keyword evidence="5" id="KW-1185">Reference proteome</keyword>
<dbReference type="Pfam" id="PF13561">
    <property type="entry name" value="adh_short_C2"/>
    <property type="match status" value="1"/>
</dbReference>
<protein>
    <submittedName>
        <fullName evidence="4">SDR family NAD(P)-dependent oxidoreductase</fullName>
    </submittedName>
</protein>
<evidence type="ECO:0000313" key="6">
    <source>
        <dbReference type="Proteomes" id="UP000282185"/>
    </source>
</evidence>
<proteinExistence type="inferred from homology"/>
<dbReference type="Proteomes" id="UP000254236">
    <property type="component" value="Chromosome"/>
</dbReference>
<dbReference type="PROSITE" id="PS00061">
    <property type="entry name" value="ADH_SHORT"/>
    <property type="match status" value="1"/>
</dbReference>
<reference evidence="3 5" key="1">
    <citation type="submission" date="2018-07" db="EMBL/GenBank/DDBJ databases">
        <title>Brachybacterium saurashtrense DSM 23186 genome sequence.</title>
        <authorList>
            <person name="Guo L."/>
        </authorList>
    </citation>
    <scope>NUCLEOTIDE SEQUENCE [LARGE SCALE GENOMIC DNA]</scope>
    <source>
        <strain evidence="3 5">DSM 23186</strain>
    </source>
</reference>
<sequence>MDPAAAQDAQHRFRGTTTLVVGGSVGIGLASAQRLAAERGRVLVADLDLEGAERAVRDLPGEGHLALGIDVLDADAVDTAVSALSEQGITLDALVHVAGGDTDHGDFAETEDETWRAMLELNLLGPVRMLRRVLPALTTSTRTPSAVIVSSVNGALTLGSEPYSSAKAGLVPLIRNLAHEYGPRGVRINAVAPGTVRTRAWEAQGGPDHLAGEYPLRRVGEPSDIAAAIAFLCSPDASWITGHVLPVDGGLSIRRAF</sequence>
<dbReference type="EMBL" id="QSWH01000002">
    <property type="protein sequence ID" value="RRR24254.1"/>
    <property type="molecule type" value="Genomic_DNA"/>
</dbReference>
<name>A0A345YRG1_9MICO</name>
<dbReference type="InterPro" id="IPR036291">
    <property type="entry name" value="NAD(P)-bd_dom_sf"/>
</dbReference>
<dbReference type="Gene3D" id="3.40.50.720">
    <property type="entry name" value="NAD(P)-binding Rossmann-like Domain"/>
    <property type="match status" value="1"/>
</dbReference>
<reference evidence="4 6" key="2">
    <citation type="submission" date="2018-08" db="EMBL/GenBank/DDBJ databases">
        <title>Brachybacterium saurashtrense DSM 23186.</title>
        <authorList>
            <person name="Li Y."/>
        </authorList>
    </citation>
    <scope>NUCLEOTIDE SEQUENCE [LARGE SCALE GENOMIC DNA]</scope>
    <source>
        <strain evidence="4 6">DSM 23186</strain>
    </source>
</reference>